<feature type="transmembrane region" description="Helical" evidence="1">
    <location>
        <begin position="262"/>
        <end position="281"/>
    </location>
</feature>
<comment type="caution">
    <text evidence="2">The sequence shown here is derived from an EMBL/GenBank/DDBJ whole genome shotgun (WGS) entry which is preliminary data.</text>
</comment>
<reference evidence="3" key="1">
    <citation type="journal article" date="2015" name="MBio">
        <title>Genome-Resolved Metagenomic Analysis Reveals Roles for Candidate Phyla and Other Microbial Community Members in Biogeochemical Transformations in Oil Reservoirs.</title>
        <authorList>
            <person name="Hu P."/>
            <person name="Tom L."/>
            <person name="Singh A."/>
            <person name="Thomas B.C."/>
            <person name="Baker B.J."/>
            <person name="Piceno Y.M."/>
            <person name="Andersen G.L."/>
            <person name="Banfield J.F."/>
        </authorList>
    </citation>
    <scope>NUCLEOTIDE SEQUENCE [LARGE SCALE GENOMIC DNA]</scope>
</reference>
<evidence type="ECO:0000256" key="1">
    <source>
        <dbReference type="SAM" id="Phobius"/>
    </source>
</evidence>
<evidence type="ECO:0000313" key="2">
    <source>
        <dbReference type="EMBL" id="KUK87293.1"/>
    </source>
</evidence>
<proteinExistence type="predicted"/>
<feature type="transmembrane region" description="Helical" evidence="1">
    <location>
        <begin position="177"/>
        <end position="195"/>
    </location>
</feature>
<accession>A0A101I280</accession>
<keyword evidence="1" id="KW-0472">Membrane</keyword>
<evidence type="ECO:0000313" key="3">
    <source>
        <dbReference type="Proteomes" id="UP000053467"/>
    </source>
</evidence>
<keyword evidence="1" id="KW-0812">Transmembrane</keyword>
<keyword evidence="1" id="KW-1133">Transmembrane helix</keyword>
<dbReference type="EMBL" id="LGGX01000006">
    <property type="protein sequence ID" value="KUK87293.1"/>
    <property type="molecule type" value="Genomic_DNA"/>
</dbReference>
<gene>
    <name evidence="2" type="ORF">XE03_0901</name>
</gene>
<name>A0A101I280_UNCT6</name>
<protein>
    <submittedName>
        <fullName evidence="2">Uncharacterized protein</fullName>
    </submittedName>
</protein>
<dbReference type="AlphaFoldDB" id="A0A101I280"/>
<sequence>MKFINFINNLDKRWIYLILALCIIIPFLFPVGFPMKTTPPVKSIYDFIEDSIPEGGVVLIGADYDPSTMAELHPMAKVVAAHALSNNLRVLFVTLYPQGAGMAQDVIDNVLREWNKSNPDNPKELGKDITLLAYVPGVSAVVLKMGEDILQTFNEDGYGNKLSELEVMKGIKNYNNINLMVELAGSSVVLTWLIYANGRYGLKMGIGTTAVSAAEYYSYLQSKQAIGMLGGLKGAAEYEHLLDEKKVYGGRKDASIGMDAQSSAHIFFIILIILGNIAYFVKKRKEGK</sequence>
<dbReference type="Proteomes" id="UP000053467">
    <property type="component" value="Unassembled WGS sequence"/>
</dbReference>
<organism evidence="2 3">
    <name type="scientific">candidate division TA06 bacterium 34_109</name>
    <dbReference type="NCBI Taxonomy" id="1635277"/>
    <lineage>
        <taxon>Bacteria</taxon>
        <taxon>Bacteria division TA06</taxon>
    </lineage>
</organism>
<feature type="transmembrane region" description="Helical" evidence="1">
    <location>
        <begin position="14"/>
        <end position="33"/>
    </location>
</feature>